<dbReference type="AlphaFoldDB" id="A0A4V2KR89"/>
<dbReference type="EC" id="5.2.1.8" evidence="2 5"/>
<comment type="caution">
    <text evidence="7">The sequence shown here is derived from an EMBL/GenBank/DDBJ whole genome shotgun (WGS) entry which is preliminary data.</text>
</comment>
<feature type="domain" description="PPIase FKBP-type" evidence="6">
    <location>
        <begin position="196"/>
        <end position="277"/>
    </location>
</feature>
<protein>
    <recommendedName>
        <fullName evidence="2 5">peptidylprolyl isomerase</fullName>
        <ecNumber evidence="2 5">5.2.1.8</ecNumber>
    </recommendedName>
</protein>
<dbReference type="SUPFAM" id="SSF54534">
    <property type="entry name" value="FKBP-like"/>
    <property type="match status" value="1"/>
</dbReference>
<evidence type="ECO:0000313" key="7">
    <source>
        <dbReference type="EMBL" id="TBW22969.1"/>
    </source>
</evidence>
<keyword evidence="8" id="KW-1185">Reference proteome</keyword>
<gene>
    <name evidence="7" type="ORF">EZJ44_03520</name>
</gene>
<name>A0A4V2KR89_9ACTO</name>
<evidence type="ECO:0000256" key="3">
    <source>
        <dbReference type="ARBA" id="ARBA00023110"/>
    </source>
</evidence>
<sequence length="277" mass="28660">MGFILALLIGFGVGIVHTKNSGSNTTLTIASHGEVGSPASISVTGSVHASDAGVKMLVQGGGRVIDEGTQLLYQAASYSYTSNGGLVNNNHDQFYAGQADKKKLGTIAEAILGKTEGSRIAVVDPDDSAKNTEIVVIDLLPTTVQGQMKAFAGTVPFPGITVGANNRPTLGATGQAIPSLAVSELIAGKGAQITQNDAIFANYVLVDANGAVLEDTWNNPQPAYIEVNKVFAGMRDGLLDQRIGSRVALAIPAQNAQGNRDIYAIVDILAIANKAED</sequence>
<dbReference type="Proteomes" id="UP000293036">
    <property type="component" value="Unassembled WGS sequence"/>
</dbReference>
<evidence type="ECO:0000256" key="1">
    <source>
        <dbReference type="ARBA" id="ARBA00000971"/>
    </source>
</evidence>
<dbReference type="Gene3D" id="3.10.50.40">
    <property type="match status" value="1"/>
</dbReference>
<dbReference type="EMBL" id="SJDT01000002">
    <property type="protein sequence ID" value="TBW22969.1"/>
    <property type="molecule type" value="Genomic_DNA"/>
</dbReference>
<evidence type="ECO:0000313" key="8">
    <source>
        <dbReference type="Proteomes" id="UP000293036"/>
    </source>
</evidence>
<evidence type="ECO:0000259" key="6">
    <source>
        <dbReference type="PROSITE" id="PS50059"/>
    </source>
</evidence>
<evidence type="ECO:0000256" key="5">
    <source>
        <dbReference type="PROSITE-ProRule" id="PRU00277"/>
    </source>
</evidence>
<organism evidence="7 8">
    <name type="scientific">Arcanobacterium bovis</name>
    <dbReference type="NCBI Taxonomy" id="2529275"/>
    <lineage>
        <taxon>Bacteria</taxon>
        <taxon>Bacillati</taxon>
        <taxon>Actinomycetota</taxon>
        <taxon>Actinomycetes</taxon>
        <taxon>Actinomycetales</taxon>
        <taxon>Actinomycetaceae</taxon>
        <taxon>Arcanobacterium</taxon>
    </lineage>
</organism>
<proteinExistence type="predicted"/>
<dbReference type="PROSITE" id="PS50059">
    <property type="entry name" value="FKBP_PPIASE"/>
    <property type="match status" value="1"/>
</dbReference>
<dbReference type="InterPro" id="IPR001179">
    <property type="entry name" value="PPIase_FKBP_dom"/>
</dbReference>
<comment type="catalytic activity">
    <reaction evidence="1 5">
        <text>[protein]-peptidylproline (omega=180) = [protein]-peptidylproline (omega=0)</text>
        <dbReference type="Rhea" id="RHEA:16237"/>
        <dbReference type="Rhea" id="RHEA-COMP:10747"/>
        <dbReference type="Rhea" id="RHEA-COMP:10748"/>
        <dbReference type="ChEBI" id="CHEBI:83833"/>
        <dbReference type="ChEBI" id="CHEBI:83834"/>
        <dbReference type="EC" id="5.2.1.8"/>
    </reaction>
</comment>
<evidence type="ECO:0000256" key="4">
    <source>
        <dbReference type="ARBA" id="ARBA00023235"/>
    </source>
</evidence>
<dbReference type="InterPro" id="IPR046357">
    <property type="entry name" value="PPIase_dom_sf"/>
</dbReference>
<dbReference type="GO" id="GO:0003755">
    <property type="term" value="F:peptidyl-prolyl cis-trans isomerase activity"/>
    <property type="evidence" value="ECO:0007669"/>
    <property type="project" value="UniProtKB-KW"/>
</dbReference>
<keyword evidence="4 5" id="KW-0413">Isomerase</keyword>
<keyword evidence="3 5" id="KW-0697">Rotamase</keyword>
<reference evidence="7 8" key="1">
    <citation type="submission" date="2019-02" db="EMBL/GenBank/DDBJ databases">
        <title>Arcanobacterium bovis sp. nov., isolated from the milk of a cow with mastitis.</title>
        <authorList>
            <person name="Sammra O."/>
            <person name="Foster G."/>
            <person name="Hassan A."/>
            <person name="Alssahen M."/>
            <person name="Laemmler C."/>
            <person name="Borowiak M."/>
            <person name="Malorny B."/>
            <person name="Abdulmawjood A."/>
        </authorList>
    </citation>
    <scope>NUCLEOTIDE SEQUENCE [LARGE SCALE GENOMIC DNA]</scope>
    <source>
        <strain evidence="7 8">C605018/01/1</strain>
    </source>
</reference>
<accession>A0A4V2KR89</accession>
<evidence type="ECO:0000256" key="2">
    <source>
        <dbReference type="ARBA" id="ARBA00013194"/>
    </source>
</evidence>